<evidence type="ECO:0000313" key="10">
    <source>
        <dbReference type="Proteomes" id="UP000008281"/>
    </source>
</evidence>
<dbReference type="HOGENOM" id="CLU_544282_0_0_1"/>
<accession>E3LNB3</accession>
<dbReference type="GO" id="GO:0003779">
    <property type="term" value="F:actin binding"/>
    <property type="evidence" value="ECO:0007669"/>
    <property type="project" value="UniProtKB-UniRule"/>
</dbReference>
<keyword evidence="3 7" id="KW-0963">Cytoplasm</keyword>
<reference evidence="9" key="1">
    <citation type="submission" date="2007-07" db="EMBL/GenBank/DDBJ databases">
        <title>PCAP assembly of the Caenorhabditis remanei genome.</title>
        <authorList>
            <consortium name="The Caenorhabditis remanei Sequencing Consortium"/>
            <person name="Wilson R.K."/>
        </authorList>
    </citation>
    <scope>NUCLEOTIDE SEQUENCE [LARGE SCALE GENOMIC DNA]</scope>
    <source>
        <strain evidence="9">PB4641</strain>
    </source>
</reference>
<protein>
    <recommendedName>
        <fullName evidence="7">Wiskott-Aldrich syndrome protein family member</fullName>
        <shortName evidence="7">WASP family protein member</shortName>
    </recommendedName>
</protein>
<dbReference type="GO" id="GO:0008045">
    <property type="term" value="P:motor neuron axon guidance"/>
    <property type="evidence" value="ECO:0007669"/>
    <property type="project" value="EnsemblMetazoa"/>
</dbReference>
<evidence type="ECO:0000256" key="3">
    <source>
        <dbReference type="ARBA" id="ARBA00022490"/>
    </source>
</evidence>
<dbReference type="GO" id="GO:0048668">
    <property type="term" value="P:collateral sprouting"/>
    <property type="evidence" value="ECO:0007669"/>
    <property type="project" value="EnsemblMetazoa"/>
</dbReference>
<dbReference type="GO" id="GO:1902474">
    <property type="term" value="P:positive regulation of protein localization to synapse"/>
    <property type="evidence" value="ECO:0007669"/>
    <property type="project" value="EnsemblMetazoa"/>
</dbReference>
<proteinExistence type="inferred from homology"/>
<evidence type="ECO:0000256" key="5">
    <source>
        <dbReference type="ARBA" id="ARBA00023203"/>
    </source>
</evidence>
<dbReference type="InParanoid" id="E3LNB3"/>
<dbReference type="AlphaFoldDB" id="E3LNB3"/>
<dbReference type="GO" id="GO:0071933">
    <property type="term" value="F:Arp2/3 complex binding"/>
    <property type="evidence" value="ECO:0007669"/>
    <property type="project" value="TreeGrafter"/>
</dbReference>
<sequence>MPLTKRAISPVNISRDTIPLSINRDELQCTANGTIANLIHQLSSLSKHAENIFGDIYHGAMVIHHKTSTLQQRIDRLHSKVEQLDATTDQASLNEANMRKAFKSSMLVDQHILDRSTLPTALAEQYAICDTPPDLNALNQFRDSQTPALLLYTNPSFFFERWKKETLKEVAERPKRVKSPNDGSKSPKKRRKQLSQGNGPLGTTMYNDMQHRNRQISGSRINQQNEVFSFPEEYQAPQALGLQLNFKNQNQHPANLNMTAPLGMTMHHHPQQNVHPNQQRGPSSSAHNNRGSPIIKRPSEAAPSASSVNLDSLPPPDMSMLSIDDDEDDLPPPPPSLVMHTSIAHQLPTENPSTIQFIEPSAAPPTNVSFCFQKLKLKYNFFTFAITIMVVTRDCPFFTLCFSHFVVHFIRFFLLKNSPHSDPAAASSATTSTTNRQHCCGNVCSTGSKGTMCLITNSIFEPFVVYCGFEHLFFETFHNFIHIQTQIYNRNEPLFSDFRGR</sequence>
<comment type="function">
    <text evidence="7">Downstream effector molecule involved in the transmission of signals from tyrosine kinase receptors and small GTPases to the actin cytoskeleton. Promotes formation of actin filaments. Part of the WAVE complex that regulates lamellipodia formation. The WAVE complex regulates actin filament reorganization via its interaction with the Arp2/3 complex.</text>
</comment>
<organism evidence="10">
    <name type="scientific">Caenorhabditis remanei</name>
    <name type="common">Caenorhabditis vulgaris</name>
    <dbReference type="NCBI Taxonomy" id="31234"/>
    <lineage>
        <taxon>Eukaryota</taxon>
        <taxon>Metazoa</taxon>
        <taxon>Ecdysozoa</taxon>
        <taxon>Nematoda</taxon>
        <taxon>Chromadorea</taxon>
        <taxon>Rhabditida</taxon>
        <taxon>Rhabditina</taxon>
        <taxon>Rhabditomorpha</taxon>
        <taxon>Rhabditoidea</taxon>
        <taxon>Rhabditidae</taxon>
        <taxon>Peloderinae</taxon>
        <taxon>Caenorhabditis</taxon>
    </lineage>
</organism>
<feature type="region of interest" description="Disordered" evidence="8">
    <location>
        <begin position="170"/>
        <end position="206"/>
    </location>
</feature>
<evidence type="ECO:0000256" key="4">
    <source>
        <dbReference type="ARBA" id="ARBA00022553"/>
    </source>
</evidence>
<dbReference type="eggNOG" id="KOG1830">
    <property type="taxonomic scope" value="Eukaryota"/>
</dbReference>
<dbReference type="GO" id="GO:2000601">
    <property type="term" value="P:positive regulation of Arp2/3 complex-mediated actin nucleation"/>
    <property type="evidence" value="ECO:0007669"/>
    <property type="project" value="TreeGrafter"/>
</dbReference>
<dbReference type="OMA" id="PDMAYND"/>
<dbReference type="Proteomes" id="UP000008281">
    <property type="component" value="Unassembled WGS sequence"/>
</dbReference>
<dbReference type="GO" id="GO:0001764">
    <property type="term" value="P:neuron migration"/>
    <property type="evidence" value="ECO:0007669"/>
    <property type="project" value="EnsemblMetazoa"/>
</dbReference>
<keyword evidence="4" id="KW-0597">Phosphoprotein</keyword>
<dbReference type="PANTHER" id="PTHR12902">
    <property type="entry name" value="WASP-1"/>
    <property type="match status" value="1"/>
</dbReference>
<dbReference type="GO" id="GO:0005856">
    <property type="term" value="C:cytoskeleton"/>
    <property type="evidence" value="ECO:0007669"/>
    <property type="project" value="UniProtKB-SubCell"/>
</dbReference>
<dbReference type="STRING" id="31234.E3LNB3"/>
<evidence type="ECO:0000256" key="2">
    <source>
        <dbReference type="ARBA" id="ARBA00006993"/>
    </source>
</evidence>
<keyword evidence="10" id="KW-1185">Reference proteome</keyword>
<dbReference type="Gene3D" id="1.20.5.340">
    <property type="match status" value="1"/>
</dbReference>
<dbReference type="FunCoup" id="E3LNB3">
    <property type="interactions" value="1500"/>
</dbReference>
<comment type="subcellular location">
    <subcellularLocation>
        <location evidence="1 7">Cytoplasm</location>
        <location evidence="1 7">Cytoskeleton</location>
    </subcellularLocation>
</comment>
<dbReference type="InterPro" id="IPR028288">
    <property type="entry name" value="SCAR/WAVE_fam"/>
</dbReference>
<keyword evidence="5 7" id="KW-0009">Actin-binding</keyword>
<dbReference type="OrthoDB" id="1060785at2759"/>
<dbReference type="FunFam" id="1.20.5.340:FF:000012">
    <property type="entry name" value="Wiskott-Aldrich syndrome protein family member 1"/>
    <property type="match status" value="1"/>
</dbReference>
<dbReference type="PANTHER" id="PTHR12902:SF1">
    <property type="entry name" value="WISKOTT-ALDRICH SYNDROME PROTEIN FAMILY MEMBER"/>
    <property type="match status" value="1"/>
</dbReference>
<dbReference type="GO" id="GO:0048613">
    <property type="term" value="P:embryonic ectodermal digestive tract morphogenesis"/>
    <property type="evidence" value="ECO:0007669"/>
    <property type="project" value="EnsemblMetazoa"/>
</dbReference>
<dbReference type="GO" id="GO:1901046">
    <property type="term" value="P:positive regulation of egg-laying behavior"/>
    <property type="evidence" value="ECO:0007669"/>
    <property type="project" value="EnsemblMetazoa"/>
</dbReference>
<comment type="similarity">
    <text evidence="2 7">Belongs to the SCAR/WAVE family.</text>
</comment>
<keyword evidence="6 7" id="KW-0206">Cytoskeleton</keyword>
<evidence type="ECO:0000256" key="8">
    <source>
        <dbReference type="SAM" id="MobiDB-lite"/>
    </source>
</evidence>
<feature type="compositionally biased region" description="Polar residues" evidence="8">
    <location>
        <begin position="280"/>
        <end position="291"/>
    </location>
</feature>
<evidence type="ECO:0000313" key="9">
    <source>
        <dbReference type="EMBL" id="EFP02787.1"/>
    </source>
</evidence>
<dbReference type="GO" id="GO:0007015">
    <property type="term" value="P:actin filament organization"/>
    <property type="evidence" value="ECO:0007669"/>
    <property type="project" value="EnsemblMetazoa"/>
</dbReference>
<feature type="region of interest" description="Disordered" evidence="8">
    <location>
        <begin position="252"/>
        <end position="339"/>
    </location>
</feature>
<comment type="subunit">
    <text evidence="7">Binds actin and the Arp2/3 complex.</text>
</comment>
<name>E3LNB3_CAERE</name>
<dbReference type="GO" id="GO:0031209">
    <property type="term" value="C:SCAR complex"/>
    <property type="evidence" value="ECO:0007669"/>
    <property type="project" value="TreeGrafter"/>
</dbReference>
<dbReference type="GO" id="GO:2000370">
    <property type="term" value="P:positive regulation of clathrin-dependent endocytosis"/>
    <property type="evidence" value="ECO:0007669"/>
    <property type="project" value="EnsemblMetazoa"/>
</dbReference>
<dbReference type="EMBL" id="DS268411">
    <property type="protein sequence ID" value="EFP02787.1"/>
    <property type="molecule type" value="Genomic_DNA"/>
</dbReference>
<evidence type="ECO:0000256" key="1">
    <source>
        <dbReference type="ARBA" id="ARBA00004245"/>
    </source>
</evidence>
<evidence type="ECO:0000256" key="7">
    <source>
        <dbReference type="RuleBase" id="RU367034"/>
    </source>
</evidence>
<gene>
    <name evidence="9" type="primary">Cre-wve-1</name>
    <name evidence="9" type="ORF">CRE_28625</name>
</gene>
<dbReference type="GO" id="GO:0034237">
    <property type="term" value="F:protein kinase A regulatory subunit binding"/>
    <property type="evidence" value="ECO:0007669"/>
    <property type="project" value="TreeGrafter"/>
</dbReference>
<dbReference type="Gene3D" id="6.10.280.150">
    <property type="match status" value="1"/>
</dbReference>
<evidence type="ECO:0000256" key="6">
    <source>
        <dbReference type="ARBA" id="ARBA00023212"/>
    </source>
</evidence>